<dbReference type="Proteomes" id="UP000663848">
    <property type="component" value="Unassembled WGS sequence"/>
</dbReference>
<comment type="caution">
    <text evidence="6">The sequence shown here is derived from an EMBL/GenBank/DDBJ whole genome shotgun (WGS) entry which is preliminary data.</text>
</comment>
<evidence type="ECO:0000313" key="8">
    <source>
        <dbReference type="Proteomes" id="UP000663873"/>
    </source>
</evidence>
<evidence type="ECO:0000313" key="4">
    <source>
        <dbReference type="EMBL" id="CAF4194888.1"/>
    </source>
</evidence>
<sequence>MADLRKRVHSMLGQNNNLKNNGTVKHFVQEGFKRRTIYDIIKRYEIGLPAEDLPRSGHLTSFKGKILKRLQNAAANHIGVSQRKLGKTFGVAQSTIHYNLNKIGLKYYKRQKAPKYNKSQLEQVPKKCRKLRREITTPGTFIIVDDEKYFTFSHDGMPQNGGFYAFDKEDVPDSVKYKTKEKYPKKILVWLALPAKGISKPYTGGTKGPAITADIYINKCLSKLRSFIEEHHAGDEYLGHTKSSQIIKKNI</sequence>
<evidence type="ECO:0000313" key="2">
    <source>
        <dbReference type="EMBL" id="CAF3469789.1"/>
    </source>
</evidence>
<keyword evidence="8" id="KW-1185">Reference proteome</keyword>
<dbReference type="EMBL" id="CAJNXB010006176">
    <property type="protein sequence ID" value="CAF3469789.1"/>
    <property type="molecule type" value="Genomic_DNA"/>
</dbReference>
<reference evidence="6" key="1">
    <citation type="submission" date="2021-02" db="EMBL/GenBank/DDBJ databases">
        <authorList>
            <person name="Nowell W R."/>
        </authorList>
    </citation>
    <scope>NUCLEOTIDE SEQUENCE</scope>
</reference>
<dbReference type="AlphaFoldDB" id="A0A821H2I9"/>
<organism evidence="6 7">
    <name type="scientific">Rotaria socialis</name>
    <dbReference type="NCBI Taxonomy" id="392032"/>
    <lineage>
        <taxon>Eukaryota</taxon>
        <taxon>Metazoa</taxon>
        <taxon>Spiralia</taxon>
        <taxon>Gnathifera</taxon>
        <taxon>Rotifera</taxon>
        <taxon>Eurotatoria</taxon>
        <taxon>Bdelloidea</taxon>
        <taxon>Philodinida</taxon>
        <taxon>Philodinidae</taxon>
        <taxon>Rotaria</taxon>
    </lineage>
</organism>
<accession>A0A821H2I9</accession>
<dbReference type="OrthoDB" id="10025891at2759"/>
<name>A0A821H2I9_9BILA</name>
<dbReference type="Proteomes" id="UP000663833">
    <property type="component" value="Unassembled WGS sequence"/>
</dbReference>
<evidence type="ECO:0000313" key="6">
    <source>
        <dbReference type="EMBL" id="CAF4676752.1"/>
    </source>
</evidence>
<evidence type="ECO:0000313" key="3">
    <source>
        <dbReference type="EMBL" id="CAF3502348.1"/>
    </source>
</evidence>
<dbReference type="EMBL" id="CAJOBP010006191">
    <property type="protein sequence ID" value="CAF4487207.1"/>
    <property type="molecule type" value="Genomic_DNA"/>
</dbReference>
<evidence type="ECO:0000313" key="1">
    <source>
        <dbReference type="EMBL" id="CAF3321661.1"/>
    </source>
</evidence>
<dbReference type="EMBL" id="CAJOBO010000332">
    <property type="protein sequence ID" value="CAF4194888.1"/>
    <property type="molecule type" value="Genomic_DNA"/>
</dbReference>
<dbReference type="EMBL" id="CAJNYT010002919">
    <property type="protein sequence ID" value="CAF3502348.1"/>
    <property type="molecule type" value="Genomic_DNA"/>
</dbReference>
<evidence type="ECO:0000313" key="5">
    <source>
        <dbReference type="EMBL" id="CAF4487207.1"/>
    </source>
</evidence>
<dbReference type="Proteomes" id="UP000663851">
    <property type="component" value="Unassembled WGS sequence"/>
</dbReference>
<dbReference type="Proteomes" id="UP000663825">
    <property type="component" value="Unassembled WGS sequence"/>
</dbReference>
<gene>
    <name evidence="3" type="ORF">GRG538_LOCUS17675</name>
    <name evidence="4" type="ORF">HFQ381_LOCUS7085</name>
    <name evidence="1" type="ORF">LUA448_LOCUS10007</name>
    <name evidence="6" type="ORF">QYT958_LOCUS16380</name>
    <name evidence="2" type="ORF">TIS948_LOCUS33251</name>
    <name evidence="5" type="ORF">UJA718_LOCUS25379</name>
</gene>
<dbReference type="EMBL" id="CAJOBR010002366">
    <property type="protein sequence ID" value="CAF4676752.1"/>
    <property type="molecule type" value="Genomic_DNA"/>
</dbReference>
<dbReference type="Proteomes" id="UP000663873">
    <property type="component" value="Unassembled WGS sequence"/>
</dbReference>
<protein>
    <submittedName>
        <fullName evidence="6">Uncharacterized protein</fullName>
    </submittedName>
</protein>
<evidence type="ECO:0000313" key="7">
    <source>
        <dbReference type="Proteomes" id="UP000663848"/>
    </source>
</evidence>
<dbReference type="Proteomes" id="UP000663872">
    <property type="component" value="Unassembled WGS sequence"/>
</dbReference>
<dbReference type="EMBL" id="CAJNYD010001177">
    <property type="protein sequence ID" value="CAF3321661.1"/>
    <property type="molecule type" value="Genomic_DNA"/>
</dbReference>
<proteinExistence type="predicted"/>